<dbReference type="Proteomes" id="UP001295794">
    <property type="component" value="Unassembled WGS sequence"/>
</dbReference>
<gene>
    <name evidence="2" type="ORF">MYCIT1_LOCUS31124</name>
    <name evidence="1" type="ORF">MYCIT1_LOCUS4692</name>
</gene>
<dbReference type="AlphaFoldDB" id="A0AAD2GYF2"/>
<keyword evidence="3" id="KW-1185">Reference proteome</keyword>
<evidence type="ECO:0000313" key="2">
    <source>
        <dbReference type="EMBL" id="CAK5280602.1"/>
    </source>
</evidence>
<name>A0AAD2GYF2_9AGAR</name>
<organism evidence="1 3">
    <name type="scientific">Mycena citricolor</name>
    <dbReference type="NCBI Taxonomy" id="2018698"/>
    <lineage>
        <taxon>Eukaryota</taxon>
        <taxon>Fungi</taxon>
        <taxon>Dikarya</taxon>
        <taxon>Basidiomycota</taxon>
        <taxon>Agaricomycotina</taxon>
        <taxon>Agaricomycetes</taxon>
        <taxon>Agaricomycetidae</taxon>
        <taxon>Agaricales</taxon>
        <taxon>Marasmiineae</taxon>
        <taxon>Mycenaceae</taxon>
        <taxon>Mycena</taxon>
    </lineage>
</organism>
<proteinExistence type="predicted"/>
<dbReference type="EMBL" id="CAVNYO010000440">
    <property type="protein sequence ID" value="CAK5280602.1"/>
    <property type="molecule type" value="Genomic_DNA"/>
</dbReference>
<evidence type="ECO:0000313" key="1">
    <source>
        <dbReference type="EMBL" id="CAK5264482.1"/>
    </source>
</evidence>
<accession>A0AAD2GYF2</accession>
<protein>
    <submittedName>
        <fullName evidence="1">Uncharacterized protein</fullName>
    </submittedName>
</protein>
<sequence length="79" mass="9024">FSLFLGAYAYQVKVSDTDYSRQTCSGMWANQNTFINVTFDASSQGQLAMVIYEWSDVQYLGKITSYTDDELPVRSASRW</sequence>
<evidence type="ECO:0000313" key="3">
    <source>
        <dbReference type="Proteomes" id="UP001295794"/>
    </source>
</evidence>
<comment type="caution">
    <text evidence="1">The sequence shown here is derived from an EMBL/GenBank/DDBJ whole genome shotgun (WGS) entry which is preliminary data.</text>
</comment>
<reference evidence="1" key="1">
    <citation type="submission" date="2023-11" db="EMBL/GenBank/DDBJ databases">
        <authorList>
            <person name="De Vega J J."/>
            <person name="De Vega J J."/>
        </authorList>
    </citation>
    <scope>NUCLEOTIDE SEQUENCE</scope>
</reference>
<dbReference type="EMBL" id="CAVNYO010000058">
    <property type="protein sequence ID" value="CAK5264482.1"/>
    <property type="molecule type" value="Genomic_DNA"/>
</dbReference>
<feature type="non-terminal residue" evidence="1">
    <location>
        <position position="1"/>
    </location>
</feature>